<protein>
    <submittedName>
        <fullName evidence="2">Uncharacterized protein</fullName>
    </submittedName>
</protein>
<keyword evidence="1" id="KW-0812">Transmembrane</keyword>
<organism evidence="2 3">
    <name type="scientific">Rhodococcoides corynebacterioides</name>
    <dbReference type="NCBI Taxonomy" id="53972"/>
    <lineage>
        <taxon>Bacteria</taxon>
        <taxon>Bacillati</taxon>
        <taxon>Actinomycetota</taxon>
        <taxon>Actinomycetes</taxon>
        <taxon>Mycobacteriales</taxon>
        <taxon>Nocardiaceae</taxon>
        <taxon>Rhodococcoides</taxon>
    </lineage>
</organism>
<evidence type="ECO:0000313" key="2">
    <source>
        <dbReference type="EMBL" id="MBM7414640.1"/>
    </source>
</evidence>
<gene>
    <name evidence="2" type="ORF">JOE42_001373</name>
</gene>
<keyword evidence="3" id="KW-1185">Reference proteome</keyword>
<comment type="caution">
    <text evidence="2">The sequence shown here is derived from an EMBL/GenBank/DDBJ whole genome shotgun (WGS) entry which is preliminary data.</text>
</comment>
<dbReference type="RefSeq" id="WP_204867492.1">
    <property type="nucleotide sequence ID" value="NZ_JAFBBK010000001.1"/>
</dbReference>
<proteinExistence type="predicted"/>
<dbReference type="EMBL" id="JAFBBK010000001">
    <property type="protein sequence ID" value="MBM7414640.1"/>
    <property type="molecule type" value="Genomic_DNA"/>
</dbReference>
<dbReference type="Proteomes" id="UP000703038">
    <property type="component" value="Unassembled WGS sequence"/>
</dbReference>
<keyword evidence="1" id="KW-1133">Transmembrane helix</keyword>
<accession>A0ABS2KRQ7</accession>
<reference evidence="2 3" key="1">
    <citation type="submission" date="2021-01" db="EMBL/GenBank/DDBJ databases">
        <title>Genomics of switchgrass bacterial isolates.</title>
        <authorList>
            <person name="Shade A."/>
        </authorList>
    </citation>
    <scope>NUCLEOTIDE SEQUENCE [LARGE SCALE GENOMIC DNA]</scope>
    <source>
        <strain evidence="2 3">PvP111</strain>
    </source>
</reference>
<dbReference type="InterPro" id="IPR046498">
    <property type="entry name" value="Rv1476-like"/>
</dbReference>
<name>A0ABS2KRQ7_9NOCA</name>
<evidence type="ECO:0000313" key="3">
    <source>
        <dbReference type="Proteomes" id="UP000703038"/>
    </source>
</evidence>
<sequence length="189" mass="19473">MSLSPLPALPLSDQLLFALPMISEVPTFVDLQATLADVADDGVAAPGQDVVGLEGVVARADEHGIDLSIVVLDAPAPLDSQLRDLATSVGATDGGTVLVIGPGQVGTFSDSIDRVTLEAGQDQAYTGNAVQSAGNFLDVLVEPGPPWTGITLGLVLVVVAVLGGTWWANERRHRSGEVTDREAVTPDGQ</sequence>
<keyword evidence="1" id="KW-0472">Membrane</keyword>
<dbReference type="Pfam" id="PF20381">
    <property type="entry name" value="Rv1476"/>
    <property type="match status" value="1"/>
</dbReference>
<evidence type="ECO:0000256" key="1">
    <source>
        <dbReference type="SAM" id="Phobius"/>
    </source>
</evidence>
<feature type="transmembrane region" description="Helical" evidence="1">
    <location>
        <begin position="147"/>
        <end position="168"/>
    </location>
</feature>